<dbReference type="STRING" id="307507.A0A2V0PEJ5"/>
<feature type="region of interest" description="Disordered" evidence="7">
    <location>
        <begin position="1232"/>
        <end position="1268"/>
    </location>
</feature>
<dbReference type="InterPro" id="IPR008271">
    <property type="entry name" value="Ser/Thr_kinase_AS"/>
</dbReference>
<evidence type="ECO:0000256" key="4">
    <source>
        <dbReference type="ARBA" id="ARBA00022777"/>
    </source>
</evidence>
<keyword evidence="5 6" id="KW-0067">ATP-binding</keyword>
<dbReference type="InterPro" id="IPR011047">
    <property type="entry name" value="Quinoprotein_ADH-like_sf"/>
</dbReference>
<comment type="caution">
    <text evidence="9">The sequence shown here is derived from an EMBL/GenBank/DDBJ whole genome shotgun (WGS) entry which is preliminary data.</text>
</comment>
<feature type="binding site" evidence="6">
    <location>
        <position position="942"/>
    </location>
    <ligand>
        <name>ATP</name>
        <dbReference type="ChEBI" id="CHEBI:30616"/>
    </ligand>
</feature>
<dbReference type="PROSITE" id="PS50011">
    <property type="entry name" value="PROTEIN_KINASE_DOM"/>
    <property type="match status" value="1"/>
</dbReference>
<dbReference type="Gene3D" id="2.130.10.10">
    <property type="entry name" value="YVTN repeat-like/Quinoprotein amine dehydrogenase"/>
    <property type="match status" value="1"/>
</dbReference>
<feature type="compositionally biased region" description="Low complexity" evidence="7">
    <location>
        <begin position="275"/>
        <end position="284"/>
    </location>
</feature>
<dbReference type="OrthoDB" id="339325at2759"/>
<feature type="region of interest" description="Disordered" evidence="7">
    <location>
        <begin position="800"/>
        <end position="888"/>
    </location>
</feature>
<evidence type="ECO:0000313" key="10">
    <source>
        <dbReference type="Proteomes" id="UP000247498"/>
    </source>
</evidence>
<dbReference type="SUPFAM" id="SSF56112">
    <property type="entry name" value="Protein kinase-like (PK-like)"/>
    <property type="match status" value="1"/>
</dbReference>
<dbReference type="Gene3D" id="1.10.510.10">
    <property type="entry name" value="Transferase(Phosphotransferase) domain 1"/>
    <property type="match status" value="1"/>
</dbReference>
<feature type="compositionally biased region" description="Low complexity" evidence="7">
    <location>
        <begin position="246"/>
        <end position="268"/>
    </location>
</feature>
<dbReference type="InterPro" id="IPR011009">
    <property type="entry name" value="Kinase-like_dom_sf"/>
</dbReference>
<keyword evidence="2" id="KW-0808">Transferase</keyword>
<feature type="compositionally biased region" description="Pro residues" evidence="7">
    <location>
        <begin position="49"/>
        <end position="66"/>
    </location>
</feature>
<evidence type="ECO:0000256" key="6">
    <source>
        <dbReference type="PROSITE-ProRule" id="PRU10141"/>
    </source>
</evidence>
<evidence type="ECO:0000313" key="9">
    <source>
        <dbReference type="EMBL" id="GBF95597.1"/>
    </source>
</evidence>
<feature type="compositionally biased region" description="Low complexity" evidence="7">
    <location>
        <begin position="1490"/>
        <end position="1507"/>
    </location>
</feature>
<dbReference type="CDD" id="cd13999">
    <property type="entry name" value="STKc_MAP3K-like"/>
    <property type="match status" value="1"/>
</dbReference>
<evidence type="ECO:0000259" key="8">
    <source>
        <dbReference type="PROSITE" id="PS50011"/>
    </source>
</evidence>
<dbReference type="InterPro" id="IPR017441">
    <property type="entry name" value="Protein_kinase_ATP_BS"/>
</dbReference>
<gene>
    <name evidence="9" type="ORF">Rsub_08578</name>
</gene>
<dbReference type="Gene3D" id="3.30.200.20">
    <property type="entry name" value="Phosphorylase Kinase, domain 1"/>
    <property type="match status" value="1"/>
</dbReference>
<keyword evidence="1" id="KW-0723">Serine/threonine-protein kinase</keyword>
<name>A0A2V0PEJ5_9CHLO</name>
<evidence type="ECO:0000256" key="1">
    <source>
        <dbReference type="ARBA" id="ARBA00022527"/>
    </source>
</evidence>
<feature type="region of interest" description="Disordered" evidence="7">
    <location>
        <begin position="1479"/>
        <end position="1524"/>
    </location>
</feature>
<dbReference type="InterPro" id="IPR001245">
    <property type="entry name" value="Ser-Thr/Tyr_kinase_cat_dom"/>
</dbReference>
<evidence type="ECO:0000256" key="5">
    <source>
        <dbReference type="ARBA" id="ARBA00022840"/>
    </source>
</evidence>
<dbReference type="InterPro" id="IPR000719">
    <property type="entry name" value="Prot_kinase_dom"/>
</dbReference>
<organism evidence="9 10">
    <name type="scientific">Raphidocelis subcapitata</name>
    <dbReference type="NCBI Taxonomy" id="307507"/>
    <lineage>
        <taxon>Eukaryota</taxon>
        <taxon>Viridiplantae</taxon>
        <taxon>Chlorophyta</taxon>
        <taxon>core chlorophytes</taxon>
        <taxon>Chlorophyceae</taxon>
        <taxon>CS clade</taxon>
        <taxon>Sphaeropleales</taxon>
        <taxon>Selenastraceae</taxon>
        <taxon>Raphidocelis</taxon>
    </lineage>
</organism>
<keyword evidence="3 6" id="KW-0547">Nucleotide-binding</keyword>
<accession>A0A2V0PEJ5</accession>
<dbReference type="PROSITE" id="PS00107">
    <property type="entry name" value="PROTEIN_KINASE_ATP"/>
    <property type="match status" value="1"/>
</dbReference>
<keyword evidence="10" id="KW-1185">Reference proteome</keyword>
<reference evidence="9 10" key="1">
    <citation type="journal article" date="2018" name="Sci. Rep.">
        <title>Raphidocelis subcapitata (=Pseudokirchneriella subcapitata) provides an insight into genome evolution and environmental adaptations in the Sphaeropleales.</title>
        <authorList>
            <person name="Suzuki S."/>
            <person name="Yamaguchi H."/>
            <person name="Nakajima N."/>
            <person name="Kawachi M."/>
        </authorList>
    </citation>
    <scope>NUCLEOTIDE SEQUENCE [LARGE SCALE GENOMIC DNA]</scope>
    <source>
        <strain evidence="9 10">NIES-35</strain>
    </source>
</reference>
<feature type="region of interest" description="Disordered" evidence="7">
    <location>
        <begin position="230"/>
        <end position="303"/>
    </location>
</feature>
<evidence type="ECO:0000256" key="7">
    <source>
        <dbReference type="SAM" id="MobiDB-lite"/>
    </source>
</evidence>
<dbReference type="GO" id="GO:0004674">
    <property type="term" value="F:protein serine/threonine kinase activity"/>
    <property type="evidence" value="ECO:0007669"/>
    <property type="project" value="UniProtKB-KW"/>
</dbReference>
<feature type="compositionally biased region" description="Low complexity" evidence="7">
    <location>
        <begin position="849"/>
        <end position="883"/>
    </location>
</feature>
<evidence type="ECO:0000256" key="3">
    <source>
        <dbReference type="ARBA" id="ARBA00022741"/>
    </source>
</evidence>
<dbReference type="InterPro" id="IPR015943">
    <property type="entry name" value="WD40/YVTN_repeat-like_dom_sf"/>
</dbReference>
<dbReference type="InterPro" id="IPR051681">
    <property type="entry name" value="Ser/Thr_Kinases-Pseudokinases"/>
</dbReference>
<feature type="domain" description="Protein kinase" evidence="8">
    <location>
        <begin position="915"/>
        <end position="1213"/>
    </location>
</feature>
<dbReference type="PANTHER" id="PTHR44329">
    <property type="entry name" value="SERINE/THREONINE-PROTEIN KINASE TNNI3K-RELATED"/>
    <property type="match status" value="1"/>
</dbReference>
<feature type="region of interest" description="Disordered" evidence="7">
    <location>
        <begin position="1"/>
        <end position="74"/>
    </location>
</feature>
<feature type="compositionally biased region" description="Basic residues" evidence="7">
    <location>
        <begin position="293"/>
        <end position="303"/>
    </location>
</feature>
<protein>
    <recommendedName>
        <fullName evidence="8">Protein kinase domain-containing protein</fullName>
    </recommendedName>
</protein>
<dbReference type="PROSITE" id="PS00108">
    <property type="entry name" value="PROTEIN_KINASE_ST"/>
    <property type="match status" value="1"/>
</dbReference>
<dbReference type="Proteomes" id="UP000247498">
    <property type="component" value="Unassembled WGS sequence"/>
</dbReference>
<dbReference type="SMART" id="SM00220">
    <property type="entry name" value="S_TKc"/>
    <property type="match status" value="1"/>
</dbReference>
<dbReference type="InParanoid" id="A0A2V0PEJ5"/>
<keyword evidence="4" id="KW-0418">Kinase</keyword>
<sequence length="1524" mass="151004">MDGNEWRADGAGQQRVPFDFRSRSLPRLPSTAAAGLPRDGSAARAEPAPASPPPAAPLPPRAPPGGPAQQAAPRSPFFSAAQAVQAAVQVDERFERGARLVADVRAAVRELAADANRARTYRQQCSSVLGAALAASLALQEALASPPRASSGGGGGTAAAGHPAALHHAGAEVAASIACARGLVRKYGRQAPIQALMRRASQEDVADKFADLVAQLNAVEDALWRQIDPDNKLRRELRPPPPPRSGSPRHAPPLGGQQQQQTPYGSPPSRAASLAQGPGSVASGAAGGAGPRGSHRLARRTLRKASKHASGGLVWFADAAGGGGDGAVAWATQHNIKVLSSSVVTVISGAGERLSALCHSDEGLIWSGHDDGSLRAWSLSSADAAAPPLHVADGAITALATDPASGRAWAGTAEGELVVVRHAPGSAPRAGAASPGPGPAFGRLELVQTLGLGLDEALARGSGSRAAGGVGRSSGGGGGGGGGLLTACFSAGAAAPQGSSRFRDAAAHGGAVRAVAFVGGRAYTAGGGSLLVWEAASGELLRTLSKRTSQWLRSPVTALAPVVWSRLGVTAAPGAPSAEAAAAAAAPGEAHLFTGHASGLAVLWDVSEPSPRPVLSLGRERGALVGLGVVEEMALLAAGHDNGRVVLRRLDPKTRLPPRGDAHVAMWQPRPILLPAHRLGLTGLAAGGHVLATTGKSGSVKLAPEACLRILAADAGVRLPQSASAVAEALTALLLGGGGPAQSAAAAAAAAAMLKSAGSSASSASAIGGLLSQYGGSVHAAASGGPLQQALATLDDQVRAQAAGGGDSSGAGAPRASGERQPSPLGVGGVGAGSRGASSGDGGSGGAASAGTSAAATPGRGSGDGAAPAAAAAAAEPADGPPSRGRSIVRQISSSWPSQVQLGLESPWLLPFEELRLGRIVGEGSYGRVYIGAWREAEVAVKQLNAPGTAGAAGSAEGDGAGFVGSGGEGDACWDERLLRALSKEVDILVNLRHPNVVLFLGVCLRPPCVVTEFCALGSLYDVLRKARREPAFAARLTWPRRLLMALDAGKGMLYLHSHRPTILHRDLKSPNLLVAKDWRVQVGDFNLSRYMSRDSAFIKSSLENNPRWCAPEVIAEGRYSKAADVFSFGVVLWELLTWREPWALEGLNSWQIMSALREGQRPLVPPNEELPGALGAPAEVAEYVAVMEACWSSDPAARPGFDEVISRLKGILLRGRASAAGGGGVGARVASASQLRAPPEAEEAPAPPAAASPAAPPLLSPPQAPGDAAATEAAAAAVAAGAAAARASAAAASAAHHRRSVSETAALAPLAGPGSTDVAIANLLNLEEDSVGTEGPSGGLRQLLGGFDSSGQAIDLLAAPARSGGSGSGGGGPQVSPFALAIAAATEAQSGGGGAGSGGGGGGGVGGVDSGNGVADGALALTPPGGSFASSRVTSFGGSAAGGTAAAAAAAVAATPASPAAVAPAAAPAAAAAPRWTSPFAAVEEQKPWDPAAQQPKPAAPAAAPGPAAPPSPALGSFFDLAD</sequence>
<proteinExistence type="predicted"/>
<dbReference type="EMBL" id="BDRX01000066">
    <property type="protein sequence ID" value="GBF95597.1"/>
    <property type="molecule type" value="Genomic_DNA"/>
</dbReference>
<feature type="compositionally biased region" description="Pro residues" evidence="7">
    <location>
        <begin position="1246"/>
        <end position="1265"/>
    </location>
</feature>
<dbReference type="GO" id="GO:0005524">
    <property type="term" value="F:ATP binding"/>
    <property type="evidence" value="ECO:0007669"/>
    <property type="project" value="UniProtKB-UniRule"/>
</dbReference>
<evidence type="ECO:0000256" key="2">
    <source>
        <dbReference type="ARBA" id="ARBA00022679"/>
    </source>
</evidence>
<feature type="compositionally biased region" description="Gly residues" evidence="7">
    <location>
        <begin position="826"/>
        <end position="848"/>
    </location>
</feature>
<dbReference type="Pfam" id="PF07714">
    <property type="entry name" value="PK_Tyr_Ser-Thr"/>
    <property type="match status" value="1"/>
</dbReference>
<dbReference type="SUPFAM" id="SSF50998">
    <property type="entry name" value="Quinoprotein alcohol dehydrogenase-like"/>
    <property type="match status" value="1"/>
</dbReference>